<evidence type="ECO:0000313" key="3">
    <source>
        <dbReference type="Proteomes" id="UP001052739"/>
    </source>
</evidence>
<feature type="transmembrane region" description="Helical" evidence="1">
    <location>
        <begin position="96"/>
        <end position="116"/>
    </location>
</feature>
<name>A0ABQ3PMT7_9ACTN</name>
<keyword evidence="3" id="KW-1185">Reference proteome</keyword>
<evidence type="ECO:0000313" key="2">
    <source>
        <dbReference type="EMBL" id="GHI26314.1"/>
    </source>
</evidence>
<protein>
    <submittedName>
        <fullName evidence="2">Uncharacterized protein</fullName>
    </submittedName>
</protein>
<dbReference type="EMBL" id="BNDW01000102">
    <property type="protein sequence ID" value="GHI26314.1"/>
    <property type="molecule type" value="Genomic_DNA"/>
</dbReference>
<reference evidence="2" key="1">
    <citation type="submission" date="2024-05" db="EMBL/GenBank/DDBJ databases">
        <title>Whole genome shotgun sequence of Streptomyces hydrogenans NBRC 13475.</title>
        <authorList>
            <person name="Komaki H."/>
            <person name="Tamura T."/>
        </authorList>
    </citation>
    <scope>NUCLEOTIDE SEQUENCE</scope>
    <source>
        <strain evidence="2">NBRC 13475</strain>
    </source>
</reference>
<accession>A0ABQ3PMT7</accession>
<proteinExistence type="predicted"/>
<keyword evidence="1" id="KW-0812">Transmembrane</keyword>
<dbReference type="Proteomes" id="UP001052739">
    <property type="component" value="Unassembled WGS sequence"/>
</dbReference>
<dbReference type="RefSeq" id="WP_226652713.1">
    <property type="nucleotide sequence ID" value="NZ_BNBS01000010.1"/>
</dbReference>
<gene>
    <name evidence="2" type="ORF">Shyd_76850</name>
</gene>
<sequence>MIGTADGGWWSAAAVITALHCSAMAAWIPVRRFRIVYPFAIVGCGAVVAPAVDVRLYALSLVGLTVGLWPTRRLLTLWSHEIGRGVTRERYDWPRSHLAFCVLCVTGGAIAASVLAR</sequence>
<comment type="caution">
    <text evidence="2">The sequence shown here is derived from an EMBL/GenBank/DDBJ whole genome shotgun (WGS) entry which is preliminary data.</text>
</comment>
<organism evidence="2 3">
    <name type="scientific">Streptomyces hydrogenans</name>
    <dbReference type="NCBI Taxonomy" id="1873719"/>
    <lineage>
        <taxon>Bacteria</taxon>
        <taxon>Bacillati</taxon>
        <taxon>Actinomycetota</taxon>
        <taxon>Actinomycetes</taxon>
        <taxon>Kitasatosporales</taxon>
        <taxon>Streptomycetaceae</taxon>
        <taxon>Streptomyces</taxon>
    </lineage>
</organism>
<keyword evidence="1" id="KW-0472">Membrane</keyword>
<keyword evidence="1" id="KW-1133">Transmembrane helix</keyword>
<feature type="transmembrane region" description="Helical" evidence="1">
    <location>
        <begin position="7"/>
        <end position="28"/>
    </location>
</feature>
<feature type="transmembrane region" description="Helical" evidence="1">
    <location>
        <begin position="35"/>
        <end position="52"/>
    </location>
</feature>
<evidence type="ECO:0000256" key="1">
    <source>
        <dbReference type="SAM" id="Phobius"/>
    </source>
</evidence>